<keyword evidence="2" id="KW-0472">Membrane</keyword>
<reference evidence="4" key="1">
    <citation type="submission" date="2016-10" db="EMBL/GenBank/DDBJ databases">
        <authorList>
            <person name="Varghese N."/>
            <person name="Submissions S."/>
        </authorList>
    </citation>
    <scope>NUCLEOTIDE SEQUENCE [LARGE SCALE GENOMIC DNA]</scope>
    <source>
        <strain evidence="4">P18</strain>
    </source>
</reference>
<evidence type="ECO:0000313" key="4">
    <source>
        <dbReference type="Proteomes" id="UP000182624"/>
    </source>
</evidence>
<feature type="transmembrane region" description="Helical" evidence="2">
    <location>
        <begin position="15"/>
        <end position="36"/>
    </location>
</feature>
<evidence type="ECO:0000256" key="2">
    <source>
        <dbReference type="SAM" id="Phobius"/>
    </source>
</evidence>
<dbReference type="AlphaFoldDB" id="A0A1I5QKT6"/>
<feature type="transmembrane region" description="Helical" evidence="2">
    <location>
        <begin position="42"/>
        <end position="60"/>
    </location>
</feature>
<dbReference type="OrthoDB" id="2005493at2"/>
<organism evidence="3 4">
    <name type="scientific">Butyrivibrio proteoclasticus</name>
    <dbReference type="NCBI Taxonomy" id="43305"/>
    <lineage>
        <taxon>Bacteria</taxon>
        <taxon>Bacillati</taxon>
        <taxon>Bacillota</taxon>
        <taxon>Clostridia</taxon>
        <taxon>Lachnospirales</taxon>
        <taxon>Lachnospiraceae</taxon>
        <taxon>Butyrivibrio</taxon>
    </lineage>
</organism>
<evidence type="ECO:0000313" key="3">
    <source>
        <dbReference type="EMBL" id="SFP46496.1"/>
    </source>
</evidence>
<sequence length="114" mass="13040">MKTDNSELKKFNTKIITPLIVLFSTSIIAVFSYLKHYPVRDWFMIVFATVVIFLVIGLLTEKMITRFIEINYEKAMSEKAEAERLEEESRAAMEAEANGESGVKTDSLEVKDII</sequence>
<name>A0A1I5QKT6_9FIRM</name>
<feature type="region of interest" description="Disordered" evidence="1">
    <location>
        <begin position="87"/>
        <end position="114"/>
    </location>
</feature>
<dbReference type="RefSeq" id="WP_143087400.1">
    <property type="nucleotide sequence ID" value="NZ_FOXO01000002.1"/>
</dbReference>
<protein>
    <submittedName>
        <fullName evidence="3">Uncharacterized protein</fullName>
    </submittedName>
</protein>
<proteinExistence type="predicted"/>
<keyword evidence="2" id="KW-0812">Transmembrane</keyword>
<evidence type="ECO:0000256" key="1">
    <source>
        <dbReference type="SAM" id="MobiDB-lite"/>
    </source>
</evidence>
<accession>A0A1I5QKT6</accession>
<keyword evidence="4" id="KW-1185">Reference proteome</keyword>
<gene>
    <name evidence="3" type="ORF">SAMN04487928_102164</name>
</gene>
<dbReference type="EMBL" id="FOXO01000002">
    <property type="protein sequence ID" value="SFP46496.1"/>
    <property type="molecule type" value="Genomic_DNA"/>
</dbReference>
<keyword evidence="2" id="KW-1133">Transmembrane helix</keyword>
<dbReference type="Proteomes" id="UP000182624">
    <property type="component" value="Unassembled WGS sequence"/>
</dbReference>